<dbReference type="InterPro" id="IPR005804">
    <property type="entry name" value="FA_desaturase_dom"/>
</dbReference>
<evidence type="ECO:0000256" key="2">
    <source>
        <dbReference type="ARBA" id="ARBA00022723"/>
    </source>
</evidence>
<dbReference type="InterPro" id="IPR036400">
    <property type="entry name" value="Cyt_B5-like_heme/steroid_sf"/>
</dbReference>
<dbReference type="InterPro" id="IPR001199">
    <property type="entry name" value="Cyt_B5-like_heme/steroid-bd"/>
</dbReference>
<organism evidence="6 7">
    <name type="scientific">Acropora cervicornis</name>
    <name type="common">Staghorn coral</name>
    <dbReference type="NCBI Taxonomy" id="6130"/>
    <lineage>
        <taxon>Eukaryota</taxon>
        <taxon>Metazoa</taxon>
        <taxon>Cnidaria</taxon>
        <taxon>Anthozoa</taxon>
        <taxon>Hexacorallia</taxon>
        <taxon>Scleractinia</taxon>
        <taxon>Astrocoeniina</taxon>
        <taxon>Acroporidae</taxon>
        <taxon>Acropora</taxon>
    </lineage>
</organism>
<keyword evidence="3" id="KW-0408">Iron</keyword>
<dbReference type="Pfam" id="PF00173">
    <property type="entry name" value="Cyt-b5"/>
    <property type="match status" value="1"/>
</dbReference>
<dbReference type="SMART" id="SM01117">
    <property type="entry name" value="Cyt-b5"/>
    <property type="match status" value="1"/>
</dbReference>
<dbReference type="GO" id="GO:0042759">
    <property type="term" value="P:long-chain fatty acid biosynthetic process"/>
    <property type="evidence" value="ECO:0007669"/>
    <property type="project" value="UniProtKB-ARBA"/>
</dbReference>
<dbReference type="GO" id="GO:0046872">
    <property type="term" value="F:metal ion binding"/>
    <property type="evidence" value="ECO:0007669"/>
    <property type="project" value="UniProtKB-KW"/>
</dbReference>
<dbReference type="PANTHER" id="PTHR19353">
    <property type="entry name" value="FATTY ACID DESATURASE 2"/>
    <property type="match status" value="1"/>
</dbReference>
<dbReference type="GO" id="GO:0006636">
    <property type="term" value="P:unsaturated fatty acid biosynthetic process"/>
    <property type="evidence" value="ECO:0007669"/>
    <property type="project" value="UniProtKB-ARBA"/>
</dbReference>
<dbReference type="GO" id="GO:0016717">
    <property type="term" value="F:oxidoreductase activity, acting on paired donors, with oxidation of a pair of donors resulting in the reduction of molecular oxygen to two molecules of water"/>
    <property type="evidence" value="ECO:0007669"/>
    <property type="project" value="TreeGrafter"/>
</dbReference>
<evidence type="ECO:0000259" key="5">
    <source>
        <dbReference type="PROSITE" id="PS50255"/>
    </source>
</evidence>
<name>A0AAD9Q4R8_ACRCE</name>
<keyword evidence="7" id="KW-1185">Reference proteome</keyword>
<comment type="caution">
    <text evidence="6">The sequence shown here is derived from an EMBL/GenBank/DDBJ whole genome shotgun (WGS) entry which is preliminary data.</text>
</comment>
<dbReference type="Pfam" id="PF00487">
    <property type="entry name" value="FA_desaturase"/>
    <property type="match status" value="1"/>
</dbReference>
<dbReference type="AlphaFoldDB" id="A0AAD9Q4R8"/>
<dbReference type="PANTHER" id="PTHR19353:SF19">
    <property type="entry name" value="DELTA(5) FATTY ACID DESATURASE C-RELATED"/>
    <property type="match status" value="1"/>
</dbReference>
<dbReference type="CDD" id="cd03506">
    <property type="entry name" value="Delta6-FADS-like"/>
    <property type="match status" value="1"/>
</dbReference>
<protein>
    <submittedName>
        <fullName evidence="6">Acyl-lipid (8-3)-desaturase</fullName>
    </submittedName>
</protein>
<evidence type="ECO:0000256" key="3">
    <source>
        <dbReference type="ARBA" id="ARBA00023004"/>
    </source>
</evidence>
<dbReference type="GO" id="GO:0020037">
    <property type="term" value="F:heme binding"/>
    <property type="evidence" value="ECO:0007669"/>
    <property type="project" value="InterPro"/>
</dbReference>
<dbReference type="InterPro" id="IPR012171">
    <property type="entry name" value="Fatty_acid_desaturase"/>
</dbReference>
<gene>
    <name evidence="6" type="ORF">P5673_023671</name>
</gene>
<reference evidence="6" key="1">
    <citation type="journal article" date="2023" name="G3 (Bethesda)">
        <title>Whole genome assembly and annotation of the endangered Caribbean coral Acropora cervicornis.</title>
        <authorList>
            <person name="Selwyn J.D."/>
            <person name="Vollmer S.V."/>
        </authorList>
    </citation>
    <scope>NUCLEOTIDE SEQUENCE</scope>
    <source>
        <strain evidence="6">K2</strain>
    </source>
</reference>
<proteinExistence type="predicted"/>
<accession>A0AAD9Q4R8</accession>
<dbReference type="PROSITE" id="PS50255">
    <property type="entry name" value="CYTOCHROME_B5_2"/>
    <property type="match status" value="1"/>
</dbReference>
<reference evidence="6" key="2">
    <citation type="journal article" date="2023" name="Science">
        <title>Genomic signatures of disease resistance in endangered staghorn corals.</title>
        <authorList>
            <person name="Vollmer S.V."/>
            <person name="Selwyn J.D."/>
            <person name="Despard B.A."/>
            <person name="Roesel C.L."/>
        </authorList>
    </citation>
    <scope>NUCLEOTIDE SEQUENCE</scope>
    <source>
        <strain evidence="6">K2</strain>
    </source>
</reference>
<dbReference type="InterPro" id="IPR018506">
    <property type="entry name" value="Cyt_B5_heme-BS"/>
</dbReference>
<feature type="domain" description="Cytochrome b5 heme-binding" evidence="5">
    <location>
        <begin position="4"/>
        <end position="81"/>
    </location>
</feature>
<sequence length="425" mass="49478">MSKKTQFTWEELSSLNKERNAHVAVRGKVYDVSKFLNRHPGGKDMLLMGAGRDVTVVFETYHAFSDSATKVLEKYHVGELISDEFPTFPQLGLFFQTVRDRVKKHFKDTNQDPKYSIWMWFRYIAIPAVLLLMWSAQVFWWSHNVFLSCLAAGIMGWMCAMIGLVNNHDSSHCAVTHNPILWRVVGHIHDFLNGASFHVWIYQHTLGHHPYTNIDGLDPDIVTTEEHPDIRRIKWTQQWVPRYVYQHVYIPLVYCLLGLKTRLQDITIMFFIKRNGAIRLNPPSSSQLTVFVAGKLFFLVYRIVIPCLFLPVWRVVDWIDPSKDGKMAQDWAELQIQTTQDYATDSWFFNVFTGALNHQTTHHLFPGVSQIYYPQITPIVRQACKEFGVRYNYKDTFTEALGAHIGHLKRLGQQQEKSARIKRED</sequence>
<feature type="transmembrane region" description="Helical" evidence="4">
    <location>
        <begin position="145"/>
        <end position="165"/>
    </location>
</feature>
<dbReference type="GO" id="GO:0016020">
    <property type="term" value="C:membrane"/>
    <property type="evidence" value="ECO:0007669"/>
    <property type="project" value="TreeGrafter"/>
</dbReference>
<evidence type="ECO:0000313" key="6">
    <source>
        <dbReference type="EMBL" id="KAK2554714.1"/>
    </source>
</evidence>
<keyword evidence="2" id="KW-0479">Metal-binding</keyword>
<keyword evidence="4" id="KW-0812">Transmembrane</keyword>
<feature type="transmembrane region" description="Helical" evidence="4">
    <location>
        <begin position="120"/>
        <end position="139"/>
    </location>
</feature>
<feature type="transmembrane region" description="Helical" evidence="4">
    <location>
        <begin position="288"/>
        <end position="313"/>
    </location>
</feature>
<keyword evidence="1" id="KW-0349">Heme</keyword>
<evidence type="ECO:0000256" key="4">
    <source>
        <dbReference type="SAM" id="Phobius"/>
    </source>
</evidence>
<dbReference type="PIRSF" id="PIRSF015921">
    <property type="entry name" value="FA_sphinglp_des"/>
    <property type="match status" value="1"/>
</dbReference>
<dbReference type="EMBL" id="JARQWQ010000067">
    <property type="protein sequence ID" value="KAK2554714.1"/>
    <property type="molecule type" value="Genomic_DNA"/>
</dbReference>
<evidence type="ECO:0000256" key="1">
    <source>
        <dbReference type="ARBA" id="ARBA00022617"/>
    </source>
</evidence>
<dbReference type="Gene3D" id="3.10.120.10">
    <property type="entry name" value="Cytochrome b5-like heme/steroid binding domain"/>
    <property type="match status" value="1"/>
</dbReference>
<dbReference type="PRINTS" id="PR00363">
    <property type="entry name" value="CYTOCHROMEB5"/>
</dbReference>
<keyword evidence="4" id="KW-0472">Membrane</keyword>
<dbReference type="PROSITE" id="PS00191">
    <property type="entry name" value="CYTOCHROME_B5_1"/>
    <property type="match status" value="1"/>
</dbReference>
<dbReference type="Proteomes" id="UP001249851">
    <property type="component" value="Unassembled WGS sequence"/>
</dbReference>
<dbReference type="SUPFAM" id="SSF55856">
    <property type="entry name" value="Cytochrome b5-like heme/steroid binding domain"/>
    <property type="match status" value="1"/>
</dbReference>
<evidence type="ECO:0000313" key="7">
    <source>
        <dbReference type="Proteomes" id="UP001249851"/>
    </source>
</evidence>
<keyword evidence="4" id="KW-1133">Transmembrane helix</keyword>